<feature type="compositionally biased region" description="Basic and acidic residues" evidence="2">
    <location>
        <begin position="170"/>
        <end position="180"/>
    </location>
</feature>
<dbReference type="GO" id="GO:0001578">
    <property type="term" value="P:microtubule bundle formation"/>
    <property type="evidence" value="ECO:0007669"/>
    <property type="project" value="TreeGrafter"/>
</dbReference>
<dbReference type="InterPro" id="IPR008907">
    <property type="entry name" value="TPP/p25"/>
</dbReference>
<sequence>MSSGGAELSKVDIKKVKETFRSYMKITSKSASADQINSKAIGKLTKKCWPKELCLYIDTVAFPACKEKGKPFMLINDEKTKDFIGRCASKMRSLGKVPKEASWEAELIGMLTPPTMEGVTKESKTGNVSHFTDCSGYTGTHKERFDDSGKGKGKDGRDDTTPKDGYVQAFKDKGTYDETH</sequence>
<dbReference type="GO" id="GO:0005874">
    <property type="term" value="C:microtubule"/>
    <property type="evidence" value="ECO:0007669"/>
    <property type="project" value="TreeGrafter"/>
</dbReference>
<evidence type="ECO:0000256" key="1">
    <source>
        <dbReference type="ARBA" id="ARBA00010994"/>
    </source>
</evidence>
<dbReference type="GO" id="GO:0032273">
    <property type="term" value="P:positive regulation of protein polymerization"/>
    <property type="evidence" value="ECO:0007669"/>
    <property type="project" value="TreeGrafter"/>
</dbReference>
<dbReference type="InterPro" id="IPR011992">
    <property type="entry name" value="EF-hand-dom_pair"/>
</dbReference>
<gene>
    <name evidence="3" type="ORF">KP79_PYT06392</name>
</gene>
<evidence type="ECO:0000313" key="3">
    <source>
        <dbReference type="EMBL" id="OWF53240.1"/>
    </source>
</evidence>
<protein>
    <submittedName>
        <fullName evidence="3">Tubulin polymerization-promoting protein family member 3</fullName>
    </submittedName>
</protein>
<dbReference type="OrthoDB" id="548799at2759"/>
<dbReference type="GO" id="GO:0015631">
    <property type="term" value="F:tubulin binding"/>
    <property type="evidence" value="ECO:0007669"/>
    <property type="project" value="InterPro"/>
</dbReference>
<dbReference type="Proteomes" id="UP000242188">
    <property type="component" value="Unassembled WGS sequence"/>
</dbReference>
<reference evidence="3 4" key="1">
    <citation type="journal article" date="2017" name="Nat. Ecol. Evol.">
        <title>Scallop genome provides insights into evolution of bilaterian karyotype and development.</title>
        <authorList>
            <person name="Wang S."/>
            <person name="Zhang J."/>
            <person name="Jiao W."/>
            <person name="Li J."/>
            <person name="Xun X."/>
            <person name="Sun Y."/>
            <person name="Guo X."/>
            <person name="Huan P."/>
            <person name="Dong B."/>
            <person name="Zhang L."/>
            <person name="Hu X."/>
            <person name="Sun X."/>
            <person name="Wang J."/>
            <person name="Zhao C."/>
            <person name="Wang Y."/>
            <person name="Wang D."/>
            <person name="Huang X."/>
            <person name="Wang R."/>
            <person name="Lv J."/>
            <person name="Li Y."/>
            <person name="Zhang Z."/>
            <person name="Liu B."/>
            <person name="Lu W."/>
            <person name="Hui Y."/>
            <person name="Liang J."/>
            <person name="Zhou Z."/>
            <person name="Hou R."/>
            <person name="Li X."/>
            <person name="Liu Y."/>
            <person name="Li H."/>
            <person name="Ning X."/>
            <person name="Lin Y."/>
            <person name="Zhao L."/>
            <person name="Xing Q."/>
            <person name="Dou J."/>
            <person name="Li Y."/>
            <person name="Mao J."/>
            <person name="Guo H."/>
            <person name="Dou H."/>
            <person name="Li T."/>
            <person name="Mu C."/>
            <person name="Jiang W."/>
            <person name="Fu Q."/>
            <person name="Fu X."/>
            <person name="Miao Y."/>
            <person name="Liu J."/>
            <person name="Yu Q."/>
            <person name="Li R."/>
            <person name="Liao H."/>
            <person name="Li X."/>
            <person name="Kong Y."/>
            <person name="Jiang Z."/>
            <person name="Chourrout D."/>
            <person name="Li R."/>
            <person name="Bao Z."/>
        </authorList>
    </citation>
    <scope>NUCLEOTIDE SEQUENCE [LARGE SCALE GENOMIC DNA]</scope>
    <source>
        <strain evidence="3 4">PY_sf001</strain>
    </source>
</reference>
<comment type="similarity">
    <text evidence="1">Belongs to the TPPP family.</text>
</comment>
<dbReference type="EMBL" id="NEDP02001459">
    <property type="protein sequence ID" value="OWF53240.1"/>
    <property type="molecule type" value="Genomic_DNA"/>
</dbReference>
<comment type="caution">
    <text evidence="3">The sequence shown here is derived from an EMBL/GenBank/DDBJ whole genome shotgun (WGS) entry which is preliminary data.</text>
</comment>
<accession>A0A210QWV7</accession>
<proteinExistence type="inferred from homology"/>
<dbReference type="SUPFAM" id="SSF47473">
    <property type="entry name" value="EF-hand"/>
    <property type="match status" value="1"/>
</dbReference>
<dbReference type="AlphaFoldDB" id="A0A210QWV7"/>
<dbReference type="Pfam" id="PF05517">
    <property type="entry name" value="p25-alpha"/>
    <property type="match status" value="1"/>
</dbReference>
<feature type="region of interest" description="Disordered" evidence="2">
    <location>
        <begin position="136"/>
        <end position="180"/>
    </location>
</feature>
<dbReference type="GO" id="GO:0046785">
    <property type="term" value="P:microtubule polymerization"/>
    <property type="evidence" value="ECO:0007669"/>
    <property type="project" value="InterPro"/>
</dbReference>
<feature type="compositionally biased region" description="Basic and acidic residues" evidence="2">
    <location>
        <begin position="140"/>
        <end position="162"/>
    </location>
</feature>
<dbReference type="PANTHER" id="PTHR12932">
    <property type="entry name" value="P25 ALPHA-RELATED"/>
    <property type="match status" value="1"/>
</dbReference>
<organism evidence="3 4">
    <name type="scientific">Mizuhopecten yessoensis</name>
    <name type="common">Japanese scallop</name>
    <name type="synonym">Patinopecten yessoensis</name>
    <dbReference type="NCBI Taxonomy" id="6573"/>
    <lineage>
        <taxon>Eukaryota</taxon>
        <taxon>Metazoa</taxon>
        <taxon>Spiralia</taxon>
        <taxon>Lophotrochozoa</taxon>
        <taxon>Mollusca</taxon>
        <taxon>Bivalvia</taxon>
        <taxon>Autobranchia</taxon>
        <taxon>Pteriomorphia</taxon>
        <taxon>Pectinida</taxon>
        <taxon>Pectinoidea</taxon>
        <taxon>Pectinidae</taxon>
        <taxon>Mizuhopecten</taxon>
    </lineage>
</organism>
<evidence type="ECO:0000256" key="2">
    <source>
        <dbReference type="SAM" id="MobiDB-lite"/>
    </source>
</evidence>
<keyword evidence="4" id="KW-1185">Reference proteome</keyword>
<name>A0A210QWV7_MIZYE</name>
<dbReference type="PANTHER" id="PTHR12932:SF9">
    <property type="entry name" value="TUBULIN POLYMERIZATION-PROMOTING PROTEIN HOMOLOG"/>
    <property type="match status" value="1"/>
</dbReference>
<evidence type="ECO:0000313" key="4">
    <source>
        <dbReference type="Proteomes" id="UP000242188"/>
    </source>
</evidence>